<gene>
    <name evidence="1" type="ORF">Y1Q_0022213</name>
</gene>
<organism evidence="1 2">
    <name type="scientific">Alligator mississippiensis</name>
    <name type="common">American alligator</name>
    <dbReference type="NCBI Taxonomy" id="8496"/>
    <lineage>
        <taxon>Eukaryota</taxon>
        <taxon>Metazoa</taxon>
        <taxon>Chordata</taxon>
        <taxon>Craniata</taxon>
        <taxon>Vertebrata</taxon>
        <taxon>Euteleostomi</taxon>
        <taxon>Archelosauria</taxon>
        <taxon>Archosauria</taxon>
        <taxon>Crocodylia</taxon>
        <taxon>Alligatoridae</taxon>
        <taxon>Alligatorinae</taxon>
        <taxon>Alligator</taxon>
    </lineage>
</organism>
<dbReference type="Proteomes" id="UP000050525">
    <property type="component" value="Unassembled WGS sequence"/>
</dbReference>
<dbReference type="EMBL" id="AKHW03001467">
    <property type="protein sequence ID" value="KYO42357.1"/>
    <property type="molecule type" value="Genomic_DNA"/>
</dbReference>
<protein>
    <submittedName>
        <fullName evidence="1">Uncharacterized protein</fullName>
    </submittedName>
</protein>
<reference evidence="1 2" key="1">
    <citation type="journal article" date="2012" name="Genome Biol.">
        <title>Sequencing three crocodilian genomes to illuminate the evolution of archosaurs and amniotes.</title>
        <authorList>
            <person name="St John J.A."/>
            <person name="Braun E.L."/>
            <person name="Isberg S.R."/>
            <person name="Miles L.G."/>
            <person name="Chong A.Y."/>
            <person name="Gongora J."/>
            <person name="Dalzell P."/>
            <person name="Moran C."/>
            <person name="Bed'hom B."/>
            <person name="Abzhanov A."/>
            <person name="Burgess S.C."/>
            <person name="Cooksey A.M."/>
            <person name="Castoe T.A."/>
            <person name="Crawford N.G."/>
            <person name="Densmore L.D."/>
            <person name="Drew J.C."/>
            <person name="Edwards S.V."/>
            <person name="Faircloth B.C."/>
            <person name="Fujita M.K."/>
            <person name="Greenwold M.J."/>
            <person name="Hoffmann F.G."/>
            <person name="Howard J.M."/>
            <person name="Iguchi T."/>
            <person name="Janes D.E."/>
            <person name="Khan S.Y."/>
            <person name="Kohno S."/>
            <person name="de Koning A.J."/>
            <person name="Lance S.L."/>
            <person name="McCarthy F.M."/>
            <person name="McCormack J.E."/>
            <person name="Merchant M.E."/>
            <person name="Peterson D.G."/>
            <person name="Pollock D.D."/>
            <person name="Pourmand N."/>
            <person name="Raney B.J."/>
            <person name="Roessler K.A."/>
            <person name="Sanford J.R."/>
            <person name="Sawyer R.H."/>
            <person name="Schmidt C.J."/>
            <person name="Triplett E.W."/>
            <person name="Tuberville T.D."/>
            <person name="Venegas-Anaya M."/>
            <person name="Howard J.T."/>
            <person name="Jarvis E.D."/>
            <person name="Guillette L.J.Jr."/>
            <person name="Glenn T.C."/>
            <person name="Green R.E."/>
            <person name="Ray D.A."/>
        </authorList>
    </citation>
    <scope>NUCLEOTIDE SEQUENCE [LARGE SCALE GENOMIC DNA]</scope>
    <source>
        <strain evidence="1">KSC_2009_1</strain>
    </source>
</reference>
<keyword evidence="2" id="KW-1185">Reference proteome</keyword>
<evidence type="ECO:0000313" key="1">
    <source>
        <dbReference type="EMBL" id="KYO42357.1"/>
    </source>
</evidence>
<evidence type="ECO:0000313" key="2">
    <source>
        <dbReference type="Proteomes" id="UP000050525"/>
    </source>
</evidence>
<dbReference type="AlphaFoldDB" id="A0A151NZP3"/>
<name>A0A151NZP3_ALLMI</name>
<comment type="caution">
    <text evidence="1">The sequence shown here is derived from an EMBL/GenBank/DDBJ whole genome shotgun (WGS) entry which is preliminary data.</text>
</comment>
<accession>A0A151NZP3</accession>
<sequence length="73" mass="8268">MDRRPSRCGLPEETNCGGVADKLANEDHRQVFRPRKENLKSPNLPVTEGVIWNPEEQAPDFHPVQKSRCGCLL</sequence>
<proteinExistence type="predicted"/>